<keyword evidence="2" id="KW-1133">Transmembrane helix</keyword>
<gene>
    <name evidence="3" type="ORF">VITFI_CDS1185</name>
</gene>
<evidence type="ECO:0000313" key="3">
    <source>
        <dbReference type="EMBL" id="ASM76963.1"/>
    </source>
</evidence>
<evidence type="ECO:0000256" key="1">
    <source>
        <dbReference type="SAM" id="Coils"/>
    </source>
</evidence>
<sequence length="142" mass="15476">MKWLSLLQQVPWSDVIANTPKVVDSARKLWDSTRAKAAEAVDVPAEREVVATVVMPPADDPLQNVLHALEDRIDQLAQENATLREQMQATSGLVKALAEQNGQLVLRLDAQGRRLRWLTLGLAGVGLLMVAAFGGWGWSALA</sequence>
<accession>A0A221KDR5</accession>
<dbReference type="KEGG" id="vff:VITFI_CDS1185"/>
<dbReference type="Proteomes" id="UP000199729">
    <property type="component" value="Chromosome"/>
</dbReference>
<name>A0A221KDR5_VITFI</name>
<proteinExistence type="predicted"/>
<protein>
    <submittedName>
        <fullName evidence="3">Uncharacterized protein</fullName>
    </submittedName>
</protein>
<evidence type="ECO:0000313" key="4">
    <source>
        <dbReference type="Proteomes" id="UP000199729"/>
    </source>
</evidence>
<reference evidence="3 4" key="1">
    <citation type="submission" date="2017-07" db="EMBL/GenBank/DDBJ databases">
        <title>Complete Genome Sequence of the cosmetic ferment Vitreoscilla filiformis (ATCC15551).</title>
        <authorList>
            <person name="Contreras S."/>
            <person name="Sagory-Zalkind P."/>
            <person name="Blanquart H."/>
            <person name="Iltis A."/>
            <person name="Morand S.C."/>
        </authorList>
    </citation>
    <scope>NUCLEOTIDE SEQUENCE [LARGE SCALE GENOMIC DNA]</scope>
    <source>
        <strain evidence="3 4">ATCC 15551</strain>
    </source>
</reference>
<keyword evidence="2" id="KW-0472">Membrane</keyword>
<dbReference type="EMBL" id="CP022423">
    <property type="protein sequence ID" value="ASM76963.1"/>
    <property type="molecule type" value="Genomic_DNA"/>
</dbReference>
<dbReference type="AlphaFoldDB" id="A0A221KDR5"/>
<keyword evidence="1" id="KW-0175">Coiled coil</keyword>
<feature type="transmembrane region" description="Helical" evidence="2">
    <location>
        <begin position="117"/>
        <end position="138"/>
    </location>
</feature>
<evidence type="ECO:0000256" key="2">
    <source>
        <dbReference type="SAM" id="Phobius"/>
    </source>
</evidence>
<organism evidence="3 4">
    <name type="scientific">Vitreoscilla filiformis</name>
    <dbReference type="NCBI Taxonomy" id="63"/>
    <lineage>
        <taxon>Bacteria</taxon>
        <taxon>Pseudomonadati</taxon>
        <taxon>Pseudomonadota</taxon>
        <taxon>Betaproteobacteria</taxon>
        <taxon>Neisseriales</taxon>
        <taxon>Neisseriaceae</taxon>
        <taxon>Vitreoscilla</taxon>
    </lineage>
</organism>
<feature type="coiled-coil region" evidence="1">
    <location>
        <begin position="66"/>
        <end position="93"/>
    </location>
</feature>
<keyword evidence="2" id="KW-0812">Transmembrane</keyword>
<keyword evidence="4" id="KW-1185">Reference proteome</keyword>
<dbReference type="RefSeq" id="WP_198301642.1">
    <property type="nucleotide sequence ID" value="NZ_CP022423.1"/>
</dbReference>